<name>A0AAN1EKS6_RHIET</name>
<dbReference type="Proteomes" id="UP000194159">
    <property type="component" value="Chromosome"/>
</dbReference>
<evidence type="ECO:0008006" key="3">
    <source>
        <dbReference type="Google" id="ProtNLM"/>
    </source>
</evidence>
<dbReference type="AlphaFoldDB" id="A0AAN1EKS6"/>
<sequence>MARRIKVSVGIVNIRLHPHSPKIYSDFIHDVYRLKLPVNIHGDRYAMISLLDRSSEHSNEVSGIITTFTRIETNGSWFDAANLQEATTNQISQISIPDNLYPNAASFYFLFDTKDHKIYIQQYSKGRQITSNSVLRFFHHLSQNLDILAKYNSAKISIVQSRAGLDALFALKKINEIKITIMKPNSDIFADDFEAKVEAHLAATYSQKLVLTYDAEPGHSIVPNDEIRSVSGAALENGSVQVKGRDETGAVTRSTEQFPKILQDTYDPDEISEKEAFRRIVADKG</sequence>
<dbReference type="InterPro" id="IPR031832">
    <property type="entry name" value="DUF4747"/>
</dbReference>
<organism evidence="1 2">
    <name type="scientific">Rhizobium etli</name>
    <dbReference type="NCBI Taxonomy" id="29449"/>
    <lineage>
        <taxon>Bacteria</taxon>
        <taxon>Pseudomonadati</taxon>
        <taxon>Pseudomonadota</taxon>
        <taxon>Alphaproteobacteria</taxon>
        <taxon>Hyphomicrobiales</taxon>
        <taxon>Rhizobiaceae</taxon>
        <taxon>Rhizobium/Agrobacterium group</taxon>
        <taxon>Rhizobium</taxon>
    </lineage>
</organism>
<accession>A0AAN1EKS6</accession>
<evidence type="ECO:0000313" key="2">
    <source>
        <dbReference type="Proteomes" id="UP000194159"/>
    </source>
</evidence>
<dbReference type="RefSeq" id="WP_086082459.1">
    <property type="nucleotide sequence ID" value="NZ_CP020906.1"/>
</dbReference>
<dbReference type="EMBL" id="CP020906">
    <property type="protein sequence ID" value="ARQ11022.1"/>
    <property type="molecule type" value="Genomic_DNA"/>
</dbReference>
<proteinExistence type="predicted"/>
<evidence type="ECO:0000313" key="1">
    <source>
        <dbReference type="EMBL" id="ARQ11022.1"/>
    </source>
</evidence>
<protein>
    <recommendedName>
        <fullName evidence="3">DUF4747 family protein</fullName>
    </recommendedName>
</protein>
<gene>
    <name evidence="1" type="ORF">NXC12_CH03029</name>
</gene>
<dbReference type="Pfam" id="PF15931">
    <property type="entry name" value="DUF4747"/>
    <property type="match status" value="1"/>
</dbReference>
<reference evidence="1 2" key="1">
    <citation type="submission" date="2017-04" db="EMBL/GenBank/DDBJ databases">
        <title>Complete genome sequences of Rhizobium genomic linages associated to common bean (phaseolus vulgaris).</title>
        <authorList>
            <person name="Santamaria R.I."/>
            <person name="Bustos P."/>
            <person name="Perez-Carrascal O."/>
            <person name="Martinez-Flores I."/>
            <person name="Juarez S."/>
            <person name="Lozano L."/>
            <person name="Miranda F."/>
            <person name="Vinuesa P."/>
            <person name="Martinez-Romero E."/>
            <person name="Cevallos M.A."/>
            <person name="Romero D."/>
            <person name="Davila G."/>
            <person name="Gonzalez V."/>
        </authorList>
    </citation>
    <scope>NUCLEOTIDE SEQUENCE [LARGE SCALE GENOMIC DNA]</scope>
    <source>
        <strain evidence="1 2">NXC12</strain>
    </source>
</reference>